<dbReference type="RefSeq" id="WP_395117743.1">
    <property type="nucleotide sequence ID" value="NZ_CP170721.1"/>
</dbReference>
<protein>
    <submittedName>
        <fullName evidence="3">Phage major capsid protein</fullName>
    </submittedName>
</protein>
<comment type="subcellular location">
    <subcellularLocation>
        <location evidence="1">Virion</location>
    </subcellularLocation>
</comment>
<evidence type="ECO:0000313" key="3">
    <source>
        <dbReference type="EMBL" id="XIA20312.1"/>
    </source>
</evidence>
<feature type="domain" description="Phage capsid-like C-terminal" evidence="2">
    <location>
        <begin position="107"/>
        <end position="323"/>
    </location>
</feature>
<gene>
    <name evidence="3" type="ORF">ACFYG5_09375</name>
</gene>
<dbReference type="Pfam" id="PF05065">
    <property type="entry name" value="Phage_capsid"/>
    <property type="match status" value="1"/>
</dbReference>
<evidence type="ECO:0000256" key="1">
    <source>
        <dbReference type="ARBA" id="ARBA00004328"/>
    </source>
</evidence>
<dbReference type="AlphaFoldDB" id="A0AB74UYE8"/>
<dbReference type="InterPro" id="IPR054612">
    <property type="entry name" value="Phage_capsid-like_C"/>
</dbReference>
<reference evidence="3" key="1">
    <citation type="submission" date="2024-10" db="EMBL/GenBank/DDBJ databases">
        <authorList>
            <person name="Lesea H.P."/>
            <person name="Kuehl J.V."/>
            <person name="Chandonia J.-M."/>
        </authorList>
    </citation>
    <scope>NUCLEOTIDE SEQUENCE</scope>
    <source>
        <strain evidence="3">FW102-FHT14D07</strain>
    </source>
</reference>
<proteinExistence type="predicted"/>
<dbReference type="Gene3D" id="3.30.2400.10">
    <property type="entry name" value="Major capsid protein gp5"/>
    <property type="match status" value="1"/>
</dbReference>
<dbReference type="NCBIfam" id="TIGR01554">
    <property type="entry name" value="major_cap_HK97"/>
    <property type="match status" value="1"/>
</dbReference>
<accession>A0AB74UYE8</accession>
<organism evidence="3">
    <name type="scientific">Rhodanobacter sp. FW102-FHT14D07</name>
    <dbReference type="NCBI Taxonomy" id="3351462"/>
    <lineage>
        <taxon>Bacteria</taxon>
        <taxon>Pseudomonadati</taxon>
        <taxon>Pseudomonadota</taxon>
        <taxon>Gammaproteobacteria</taxon>
        <taxon>Lysobacterales</taxon>
        <taxon>Rhodanobacteraceae</taxon>
        <taxon>Rhodanobacter</taxon>
    </lineage>
</organism>
<evidence type="ECO:0000259" key="2">
    <source>
        <dbReference type="Pfam" id="PF05065"/>
    </source>
</evidence>
<sequence length="327" mass="33364">MKKSQLPATEFSQYAKCLMLSNGDLFQAKRVAEEHCTSNRVPSVIKAAIAAGSTNDPAWAGNIYDVRFIAEAFAASLVGVSAFDTIAADSRRAPLATRVGATISAGFGNVTAEGAPMPVTQMGFAATTLAPRRITALCAVTQELLRGPFAEQFLDEEMVNAVAVAQDTAFVTTITSGASSSASSGTGSANALKDIRTLLDKVNSPGAVPYLILGSTNANALATSDGTPFAKCTPTGGEVAGVPYVVSSAAPTKAVAVDARSLLTGDDVIVLESSKQATLEMSSTPVGGATGQVALWQANLVGLLASRLIGYEVIRSAGVAVVTGAAW</sequence>
<dbReference type="SUPFAM" id="SSF56563">
    <property type="entry name" value="Major capsid protein gp5"/>
    <property type="match status" value="1"/>
</dbReference>
<name>A0AB74UYE8_9GAMM</name>
<dbReference type="InterPro" id="IPR024455">
    <property type="entry name" value="Phage_capsid"/>
</dbReference>
<dbReference type="EMBL" id="CP170721">
    <property type="protein sequence ID" value="XIA20312.1"/>
    <property type="molecule type" value="Genomic_DNA"/>
</dbReference>